<comment type="caution">
    <text evidence="2">The sequence shown here is derived from an EMBL/GenBank/DDBJ whole genome shotgun (WGS) entry which is preliminary data.</text>
</comment>
<reference evidence="2 3" key="1">
    <citation type="submission" date="2021-06" db="EMBL/GenBank/DDBJ databases">
        <authorList>
            <person name="Kallberg Y."/>
            <person name="Tangrot J."/>
            <person name="Rosling A."/>
        </authorList>
    </citation>
    <scope>NUCLEOTIDE SEQUENCE [LARGE SCALE GENOMIC DNA]</scope>
    <source>
        <strain evidence="2 3">120-4 pot B 10/14</strain>
    </source>
</reference>
<dbReference type="Proteomes" id="UP000789901">
    <property type="component" value="Unassembled WGS sequence"/>
</dbReference>
<name>A0ABN7WSN4_GIGMA</name>
<accession>A0ABN7WSN4</accession>
<keyword evidence="3" id="KW-1185">Reference proteome</keyword>
<organism evidence="2 3">
    <name type="scientific">Gigaspora margarita</name>
    <dbReference type="NCBI Taxonomy" id="4874"/>
    <lineage>
        <taxon>Eukaryota</taxon>
        <taxon>Fungi</taxon>
        <taxon>Fungi incertae sedis</taxon>
        <taxon>Mucoromycota</taxon>
        <taxon>Glomeromycotina</taxon>
        <taxon>Glomeromycetes</taxon>
        <taxon>Diversisporales</taxon>
        <taxon>Gigasporaceae</taxon>
        <taxon>Gigaspora</taxon>
    </lineage>
</organism>
<evidence type="ECO:0000256" key="1">
    <source>
        <dbReference type="SAM" id="MobiDB-lite"/>
    </source>
</evidence>
<feature type="non-terminal residue" evidence="2">
    <location>
        <position position="1"/>
    </location>
</feature>
<evidence type="ECO:0000313" key="2">
    <source>
        <dbReference type="EMBL" id="CAG8839812.1"/>
    </source>
</evidence>
<evidence type="ECO:0000313" key="3">
    <source>
        <dbReference type="Proteomes" id="UP000789901"/>
    </source>
</evidence>
<proteinExistence type="predicted"/>
<sequence>SDTEIPMPSIDTTPIILMMLKGAWQDSDDEKVCVSLQSEFMLRQQSEKLYQTPNWATVPSKQKRQQILDSSDPLDDEPLEELEIRNNLTNIMNLTKKNYEYNEADTHYKSDILKILKKLCSNKSLKLQK</sequence>
<dbReference type="EMBL" id="CAJVQB010061303">
    <property type="protein sequence ID" value="CAG8839812.1"/>
    <property type="molecule type" value="Genomic_DNA"/>
</dbReference>
<protein>
    <submittedName>
        <fullName evidence="2">15320_t:CDS:1</fullName>
    </submittedName>
</protein>
<gene>
    <name evidence="2" type="ORF">GMARGA_LOCUS34618</name>
</gene>
<feature type="region of interest" description="Disordered" evidence="1">
    <location>
        <begin position="53"/>
        <end position="76"/>
    </location>
</feature>